<geneLocation type="plasmid" evidence="1">
    <name>pAP24944-OXA-58</name>
</geneLocation>
<protein>
    <submittedName>
        <fullName evidence="1">Uncharacterized protein</fullName>
    </submittedName>
</protein>
<organism evidence="1">
    <name type="scientific">Acinetobacter pittii</name>
    <name type="common">Acinetobacter genomosp. 3</name>
    <dbReference type="NCBI Taxonomy" id="48296"/>
    <lineage>
        <taxon>Bacteria</taxon>
        <taxon>Pseudomonadati</taxon>
        <taxon>Pseudomonadota</taxon>
        <taxon>Gammaproteobacteria</taxon>
        <taxon>Moraxellales</taxon>
        <taxon>Moraxellaceae</taxon>
        <taxon>Acinetobacter</taxon>
        <taxon>Acinetobacter calcoaceticus/baumannii complex</taxon>
    </lineage>
</organism>
<dbReference type="EMBL" id="KY888886">
    <property type="protein sequence ID" value="ARG47614.1"/>
    <property type="molecule type" value="Genomic_DNA"/>
</dbReference>
<sequence>MNKVLKKQIAFFILLLCGVGLYNYKGIQPQQQPDESIERAQQREAEFMQRKAEYIAKHGGPIPAAQQMHQELAHKNGMLLIEPPSTN</sequence>
<reference evidence="1" key="1">
    <citation type="submission" date="2017-04" db="EMBL/GenBank/DDBJ databases">
        <title>Acinetobacter pittii from pets harbouring blaOXA-58, the tet39 region and other resistance determinants on conjugative plasmids.</title>
        <authorList>
            <person name="Klotz P."/>
            <person name="Stamm I."/>
            <person name="Semmler T."/>
            <person name="Ewers C."/>
        </authorList>
    </citation>
    <scope>NUCLEOTIDE SEQUENCE</scope>
    <source>
        <strain evidence="1">IHIT24944</strain>
        <plasmid evidence="1">pAP24944-OXA-58</plasmid>
    </source>
</reference>
<evidence type="ECO:0000313" key="1">
    <source>
        <dbReference type="EMBL" id="ARG47614.1"/>
    </source>
</evidence>
<dbReference type="RefSeq" id="WP_099475578.1">
    <property type="nucleotide sequence ID" value="NZ_KY888886.1"/>
</dbReference>
<name>A0A1W5VPV4_ACIPI</name>
<proteinExistence type="predicted"/>
<accession>A0A1W5VPV4</accession>
<keyword evidence="1" id="KW-0614">Plasmid</keyword>
<dbReference type="AlphaFoldDB" id="A0A1W5VPV4"/>